<dbReference type="Proteomes" id="UP001596549">
    <property type="component" value="Unassembled WGS sequence"/>
</dbReference>
<evidence type="ECO:0000313" key="3">
    <source>
        <dbReference type="EMBL" id="MFC7372780.1"/>
    </source>
</evidence>
<organism evidence="3 4">
    <name type="scientific">Fictibacillus iocasae</name>
    <dbReference type="NCBI Taxonomy" id="2715437"/>
    <lineage>
        <taxon>Bacteria</taxon>
        <taxon>Bacillati</taxon>
        <taxon>Bacillota</taxon>
        <taxon>Bacilli</taxon>
        <taxon>Bacillales</taxon>
        <taxon>Fictibacillaceae</taxon>
        <taxon>Fictibacillus</taxon>
    </lineage>
</organism>
<dbReference type="PROSITE" id="PS51832">
    <property type="entry name" value="HD_GYP"/>
    <property type="match status" value="1"/>
</dbReference>
<dbReference type="RefSeq" id="WP_379750346.1">
    <property type="nucleotide sequence ID" value="NZ_JBHTCP010000047.1"/>
</dbReference>
<feature type="transmembrane region" description="Helical" evidence="1">
    <location>
        <begin position="61"/>
        <end position="88"/>
    </location>
</feature>
<feature type="transmembrane region" description="Helical" evidence="1">
    <location>
        <begin position="124"/>
        <end position="142"/>
    </location>
</feature>
<feature type="transmembrane region" description="Helical" evidence="1">
    <location>
        <begin position="32"/>
        <end position="49"/>
    </location>
</feature>
<dbReference type="InterPro" id="IPR037522">
    <property type="entry name" value="HD_GYP_dom"/>
</dbReference>
<dbReference type="EC" id="3.1.4.-" evidence="3"/>
<feature type="transmembrane region" description="Helical" evidence="1">
    <location>
        <begin position="100"/>
        <end position="118"/>
    </location>
</feature>
<proteinExistence type="predicted"/>
<gene>
    <name evidence="3" type="ORF">ACFQPF_14020</name>
</gene>
<keyword evidence="1" id="KW-1133">Transmembrane helix</keyword>
<evidence type="ECO:0000256" key="1">
    <source>
        <dbReference type="SAM" id="Phobius"/>
    </source>
</evidence>
<protein>
    <submittedName>
        <fullName evidence="3">HD-GYP domain-containing protein</fullName>
        <ecNumber evidence="3">3.1.4.-</ecNumber>
    </submittedName>
</protein>
<dbReference type="InterPro" id="IPR003607">
    <property type="entry name" value="HD/PDEase_dom"/>
</dbReference>
<dbReference type="PANTHER" id="PTHR43155">
    <property type="entry name" value="CYCLIC DI-GMP PHOSPHODIESTERASE PA4108-RELATED"/>
    <property type="match status" value="1"/>
</dbReference>
<dbReference type="EMBL" id="JBHTCP010000047">
    <property type="protein sequence ID" value="MFC7372780.1"/>
    <property type="molecule type" value="Genomic_DNA"/>
</dbReference>
<keyword evidence="4" id="KW-1185">Reference proteome</keyword>
<evidence type="ECO:0000313" key="4">
    <source>
        <dbReference type="Proteomes" id="UP001596549"/>
    </source>
</evidence>
<keyword evidence="1" id="KW-0812">Transmembrane</keyword>
<evidence type="ECO:0000259" key="2">
    <source>
        <dbReference type="PROSITE" id="PS51832"/>
    </source>
</evidence>
<feature type="transmembrane region" description="Helical" evidence="1">
    <location>
        <begin position="6"/>
        <end position="25"/>
    </location>
</feature>
<accession>A0ABW2NTX4</accession>
<dbReference type="SUPFAM" id="SSF109604">
    <property type="entry name" value="HD-domain/PDEase-like"/>
    <property type="match status" value="1"/>
</dbReference>
<keyword evidence="1" id="KW-0472">Membrane</keyword>
<dbReference type="PANTHER" id="PTHR43155:SF2">
    <property type="entry name" value="CYCLIC DI-GMP PHOSPHODIESTERASE PA4108"/>
    <property type="match status" value="1"/>
</dbReference>
<dbReference type="Gene3D" id="1.10.3210.10">
    <property type="entry name" value="Hypothetical protein af1432"/>
    <property type="match status" value="1"/>
</dbReference>
<reference evidence="4" key="1">
    <citation type="journal article" date="2019" name="Int. J. Syst. Evol. Microbiol.">
        <title>The Global Catalogue of Microorganisms (GCM) 10K type strain sequencing project: providing services to taxonomists for standard genome sequencing and annotation.</title>
        <authorList>
            <consortium name="The Broad Institute Genomics Platform"/>
            <consortium name="The Broad Institute Genome Sequencing Center for Infectious Disease"/>
            <person name="Wu L."/>
            <person name="Ma J."/>
        </authorList>
    </citation>
    <scope>NUCLEOTIDE SEQUENCE [LARGE SCALE GENOMIC DNA]</scope>
    <source>
        <strain evidence="4">NBRC 106396</strain>
    </source>
</reference>
<dbReference type="CDD" id="cd00077">
    <property type="entry name" value="HDc"/>
    <property type="match status" value="1"/>
</dbReference>
<sequence length="356" mass="40535">MKRNLIIAQIFIILSSIIQVLNHLFVQPMDNFLPFILLFTIGFLPAYLLDKLLPSLTKYIFVFNSLYMVCLAFYFVKLPIVESAFFFLPVTALLMNDKRVYLASGISGLAAYLILSDTSVEDRIMFVSIYIIFIMLLTLVQYRVEKNIAEKEAIQQGIKAISIAVEAKDVYTQGHARRVAQYSLILAKHMKKHRVDFAELELTGVLHDIGKISMPDSVLLKDGKLTQDEYEIMKKHPVEGMHLAKSLGFSHKVLSGILHHHERYDGKGYPHGLAGESIPLYSRILAVADSFDAMTSSRSYRSAMTPWDAKVEIERNNGLMYDPEIVDVFKQAYEELLLVHETNQQQKPEPQETIIS</sequence>
<keyword evidence="3" id="KW-0378">Hydrolase</keyword>
<dbReference type="Pfam" id="PF13487">
    <property type="entry name" value="HD_5"/>
    <property type="match status" value="1"/>
</dbReference>
<dbReference type="GO" id="GO:0016787">
    <property type="term" value="F:hydrolase activity"/>
    <property type="evidence" value="ECO:0007669"/>
    <property type="project" value="UniProtKB-KW"/>
</dbReference>
<feature type="domain" description="HD-GYP" evidence="2">
    <location>
        <begin position="150"/>
        <end position="345"/>
    </location>
</feature>
<comment type="caution">
    <text evidence="3">The sequence shown here is derived from an EMBL/GenBank/DDBJ whole genome shotgun (WGS) entry which is preliminary data.</text>
</comment>
<name>A0ABW2NTX4_9BACL</name>
<dbReference type="SMART" id="SM00471">
    <property type="entry name" value="HDc"/>
    <property type="match status" value="1"/>
</dbReference>